<evidence type="ECO:0000313" key="2">
    <source>
        <dbReference type="EMBL" id="REE77733.1"/>
    </source>
</evidence>
<dbReference type="InterPro" id="IPR025399">
    <property type="entry name" value="DUF4372"/>
</dbReference>
<evidence type="ECO:0000259" key="1">
    <source>
        <dbReference type="Pfam" id="PF14294"/>
    </source>
</evidence>
<accession>A0A3D9RR96</accession>
<keyword evidence="3" id="KW-1185">Reference proteome</keyword>
<dbReference type="EMBL" id="QTTN01000027">
    <property type="protein sequence ID" value="REE77733.1"/>
    <property type="molecule type" value="Genomic_DNA"/>
</dbReference>
<feature type="domain" description="DUF4372" evidence="1">
    <location>
        <begin position="15"/>
        <end position="59"/>
    </location>
</feature>
<evidence type="ECO:0000313" key="3">
    <source>
        <dbReference type="Proteomes" id="UP000256304"/>
    </source>
</evidence>
<dbReference type="PANTHER" id="PTHR33258">
    <property type="entry name" value="TRANSPOSASE INSL FOR INSERTION SEQUENCE ELEMENT IS186A-RELATED"/>
    <property type="match status" value="1"/>
</dbReference>
<dbReference type="PANTHER" id="PTHR33258:SF1">
    <property type="entry name" value="TRANSPOSASE INSL FOR INSERTION SEQUENCE ELEMENT IS186A-RELATED"/>
    <property type="match status" value="1"/>
</dbReference>
<proteinExistence type="predicted"/>
<gene>
    <name evidence="2" type="ORF">A8990_12753</name>
</gene>
<dbReference type="Pfam" id="PF14294">
    <property type="entry name" value="DUF4372"/>
    <property type="match status" value="1"/>
</dbReference>
<dbReference type="AlphaFoldDB" id="A0A3D9RR96"/>
<protein>
    <submittedName>
        <fullName evidence="2">Uncharacterized protein DUF4372</fullName>
    </submittedName>
</protein>
<organism evidence="2 3">
    <name type="scientific">Paenibacillus taihuensis</name>
    <dbReference type="NCBI Taxonomy" id="1156355"/>
    <lineage>
        <taxon>Bacteria</taxon>
        <taxon>Bacillati</taxon>
        <taxon>Bacillota</taxon>
        <taxon>Bacilli</taxon>
        <taxon>Bacillales</taxon>
        <taxon>Paenibacillaceae</taxon>
        <taxon>Paenibacillus</taxon>
    </lineage>
</organism>
<dbReference type="Proteomes" id="UP000256304">
    <property type="component" value="Unassembled WGS sequence"/>
</dbReference>
<reference evidence="2 3" key="1">
    <citation type="submission" date="2018-08" db="EMBL/GenBank/DDBJ databases">
        <title>Genomic Encyclopedia of Type Strains, Phase III (KMG-III): the genomes of soil and plant-associated and newly described type strains.</title>
        <authorList>
            <person name="Whitman W."/>
        </authorList>
    </citation>
    <scope>NUCLEOTIDE SEQUENCE [LARGE SCALE GENOMIC DNA]</scope>
    <source>
        <strain evidence="2 3">CGMCC 1.10966</strain>
    </source>
</reference>
<sequence>MVNGFRQYVQKRVTDQIAQSGQDKCVKKLTTTAYFKLFLHAQLHNCDGLRDIANHMLSRAFQKELGLSSISASQLSRKHNQVDSELLKQVFERLVKQMLMRHAPANHRKNMKIIDSSTVSLCLNTYKWAAFRKSKAGIKLLLRLAFVGENEVLPERATITEAKKNDRAQMDGSWMNLVQRTYLTAVM</sequence>
<dbReference type="RefSeq" id="WP_245996124.1">
    <property type="nucleotide sequence ID" value="NZ_QTTN01000027.1"/>
</dbReference>
<name>A0A3D9RR96_9BACL</name>
<comment type="caution">
    <text evidence="2">The sequence shown here is derived from an EMBL/GenBank/DDBJ whole genome shotgun (WGS) entry which is preliminary data.</text>
</comment>